<dbReference type="RefSeq" id="WP_015180123.1">
    <property type="nucleotide sequence ID" value="NC_019738.1"/>
</dbReference>
<gene>
    <name evidence="3" type="ORF">Mic7113_0011</name>
</gene>
<dbReference type="SUPFAM" id="SSF46565">
    <property type="entry name" value="Chaperone J-domain"/>
    <property type="match status" value="1"/>
</dbReference>
<dbReference type="Pfam" id="PF00226">
    <property type="entry name" value="DnaJ"/>
    <property type="match status" value="1"/>
</dbReference>
<feature type="compositionally biased region" description="Polar residues" evidence="1">
    <location>
        <begin position="67"/>
        <end position="110"/>
    </location>
</feature>
<protein>
    <submittedName>
        <fullName evidence="3">DnaJ-class molecular chaperone with C-terminal Zn finger domain</fullName>
    </submittedName>
</protein>
<keyword evidence="4" id="KW-1185">Reference proteome</keyword>
<dbReference type="AlphaFoldDB" id="K9W862"/>
<name>K9W862_9CYAN</name>
<feature type="region of interest" description="Disordered" evidence="1">
    <location>
        <begin position="67"/>
        <end position="131"/>
    </location>
</feature>
<feature type="domain" description="J" evidence="2">
    <location>
        <begin position="6"/>
        <end position="67"/>
    </location>
</feature>
<dbReference type="KEGG" id="mic:Mic7113_0011"/>
<evidence type="ECO:0000313" key="3">
    <source>
        <dbReference type="EMBL" id="AFZ15959.1"/>
    </source>
</evidence>
<dbReference type="CDD" id="cd06257">
    <property type="entry name" value="DnaJ"/>
    <property type="match status" value="1"/>
</dbReference>
<sequence>MLDTQRYYTILDLNPGASPEEVHQGYIDLTWVWHPDRFSGHPRLQQKAHHKLQEINEAHAQLRYLQTVSRPQSFRTTPRPQETPSPQTASPTEGLYQQQGKQTREVNTPKNVKDCKPNLSSNRRHFDDWLD</sequence>
<evidence type="ECO:0000313" key="4">
    <source>
        <dbReference type="Proteomes" id="UP000010471"/>
    </source>
</evidence>
<dbReference type="Gene3D" id="1.10.287.110">
    <property type="entry name" value="DnaJ domain"/>
    <property type="match status" value="1"/>
</dbReference>
<accession>K9W862</accession>
<evidence type="ECO:0000259" key="2">
    <source>
        <dbReference type="PROSITE" id="PS50076"/>
    </source>
</evidence>
<dbReference type="PROSITE" id="PS50076">
    <property type="entry name" value="DNAJ_2"/>
    <property type="match status" value="1"/>
</dbReference>
<evidence type="ECO:0000256" key="1">
    <source>
        <dbReference type="SAM" id="MobiDB-lite"/>
    </source>
</evidence>
<dbReference type="SMART" id="SM00271">
    <property type="entry name" value="DnaJ"/>
    <property type="match status" value="1"/>
</dbReference>
<dbReference type="PRINTS" id="PR00625">
    <property type="entry name" value="JDOMAIN"/>
</dbReference>
<dbReference type="HOGENOM" id="CLU_1925164_0_0_3"/>
<dbReference type="STRING" id="1173027.Mic7113_0011"/>
<proteinExistence type="predicted"/>
<dbReference type="Proteomes" id="UP000010471">
    <property type="component" value="Chromosome"/>
</dbReference>
<dbReference type="InterPro" id="IPR036869">
    <property type="entry name" value="J_dom_sf"/>
</dbReference>
<dbReference type="EMBL" id="CP003630">
    <property type="protein sequence ID" value="AFZ15959.1"/>
    <property type="molecule type" value="Genomic_DNA"/>
</dbReference>
<dbReference type="eggNOG" id="COG2214">
    <property type="taxonomic scope" value="Bacteria"/>
</dbReference>
<dbReference type="InterPro" id="IPR001623">
    <property type="entry name" value="DnaJ_domain"/>
</dbReference>
<dbReference type="OrthoDB" id="9779889at2"/>
<reference evidence="3 4" key="1">
    <citation type="submission" date="2012-06" db="EMBL/GenBank/DDBJ databases">
        <title>Finished chromosome of genome of Microcoleus sp. PCC 7113.</title>
        <authorList>
            <consortium name="US DOE Joint Genome Institute"/>
            <person name="Gugger M."/>
            <person name="Coursin T."/>
            <person name="Rippka R."/>
            <person name="Tandeau De Marsac N."/>
            <person name="Huntemann M."/>
            <person name="Wei C.-L."/>
            <person name="Han J."/>
            <person name="Detter J.C."/>
            <person name="Han C."/>
            <person name="Tapia R."/>
            <person name="Chen A."/>
            <person name="Kyrpides N."/>
            <person name="Mavromatis K."/>
            <person name="Markowitz V."/>
            <person name="Szeto E."/>
            <person name="Ivanova N."/>
            <person name="Pagani I."/>
            <person name="Pati A."/>
            <person name="Goodwin L."/>
            <person name="Nordberg H.P."/>
            <person name="Cantor M.N."/>
            <person name="Hua S.X."/>
            <person name="Woyke T."/>
            <person name="Kerfeld C.A."/>
        </authorList>
    </citation>
    <scope>NUCLEOTIDE SEQUENCE [LARGE SCALE GENOMIC DNA]</scope>
    <source>
        <strain evidence="3 4">PCC 7113</strain>
    </source>
</reference>
<organism evidence="3 4">
    <name type="scientific">Allocoleopsis franciscana PCC 7113</name>
    <dbReference type="NCBI Taxonomy" id="1173027"/>
    <lineage>
        <taxon>Bacteria</taxon>
        <taxon>Bacillati</taxon>
        <taxon>Cyanobacteriota</taxon>
        <taxon>Cyanophyceae</taxon>
        <taxon>Coleofasciculales</taxon>
        <taxon>Coleofasciculaceae</taxon>
        <taxon>Allocoleopsis</taxon>
        <taxon>Allocoleopsis franciscana</taxon>
    </lineage>
</organism>